<evidence type="ECO:0000313" key="3">
    <source>
        <dbReference type="EMBL" id="KAJ5222413.1"/>
    </source>
</evidence>
<feature type="compositionally biased region" description="Low complexity" evidence="1">
    <location>
        <begin position="170"/>
        <end position="181"/>
    </location>
</feature>
<dbReference type="EMBL" id="JAPQKT010000008">
    <property type="protein sequence ID" value="KAJ5222413.1"/>
    <property type="molecule type" value="Genomic_DNA"/>
</dbReference>
<reference evidence="3" key="2">
    <citation type="journal article" date="2023" name="IMA Fungus">
        <title>Comparative genomic study of the Penicillium genus elucidates a diverse pangenome and 15 lateral gene transfer events.</title>
        <authorList>
            <person name="Petersen C."/>
            <person name="Sorensen T."/>
            <person name="Nielsen M.R."/>
            <person name="Sondergaard T.E."/>
            <person name="Sorensen J.L."/>
            <person name="Fitzpatrick D.A."/>
            <person name="Frisvad J.C."/>
            <person name="Nielsen K.L."/>
        </authorList>
    </citation>
    <scope>NUCLEOTIDE SEQUENCE</scope>
    <source>
        <strain evidence="3">IBT 23319</strain>
    </source>
</reference>
<evidence type="ECO:0000256" key="2">
    <source>
        <dbReference type="SAM" id="Phobius"/>
    </source>
</evidence>
<proteinExistence type="predicted"/>
<feature type="region of interest" description="Disordered" evidence="1">
    <location>
        <begin position="220"/>
        <end position="280"/>
    </location>
</feature>
<dbReference type="AlphaFoldDB" id="A0A9W9NPE6"/>
<keyword evidence="2" id="KW-0812">Transmembrane</keyword>
<feature type="compositionally biased region" description="Low complexity" evidence="1">
    <location>
        <begin position="125"/>
        <end position="157"/>
    </location>
</feature>
<evidence type="ECO:0000313" key="4">
    <source>
        <dbReference type="Proteomes" id="UP001147733"/>
    </source>
</evidence>
<feature type="region of interest" description="Disordered" evidence="1">
    <location>
        <begin position="121"/>
        <end position="181"/>
    </location>
</feature>
<feature type="transmembrane region" description="Helical" evidence="2">
    <location>
        <begin position="187"/>
        <end position="210"/>
    </location>
</feature>
<dbReference type="PANTHER" id="PTHR16861">
    <property type="entry name" value="GLYCOPROTEIN 38"/>
    <property type="match status" value="1"/>
</dbReference>
<dbReference type="Proteomes" id="UP001147733">
    <property type="component" value="Unassembled WGS sequence"/>
</dbReference>
<dbReference type="RefSeq" id="XP_056497336.1">
    <property type="nucleotide sequence ID" value="XM_056647571.1"/>
</dbReference>
<reference evidence="3" key="1">
    <citation type="submission" date="2022-11" db="EMBL/GenBank/DDBJ databases">
        <authorList>
            <person name="Petersen C."/>
        </authorList>
    </citation>
    <scope>NUCLEOTIDE SEQUENCE</scope>
    <source>
        <strain evidence="3">IBT 23319</strain>
    </source>
</reference>
<name>A0A9W9NPE6_PENCI</name>
<organism evidence="3 4">
    <name type="scientific">Penicillium citrinum</name>
    <dbReference type="NCBI Taxonomy" id="5077"/>
    <lineage>
        <taxon>Eukaryota</taxon>
        <taxon>Fungi</taxon>
        <taxon>Dikarya</taxon>
        <taxon>Ascomycota</taxon>
        <taxon>Pezizomycotina</taxon>
        <taxon>Eurotiomycetes</taxon>
        <taxon>Eurotiomycetidae</taxon>
        <taxon>Eurotiales</taxon>
        <taxon>Aspergillaceae</taxon>
        <taxon>Penicillium</taxon>
    </lineage>
</organism>
<keyword evidence="2" id="KW-1133">Transmembrane helix</keyword>
<dbReference type="GeneID" id="81386738"/>
<feature type="compositionally biased region" description="Basic and acidic residues" evidence="1">
    <location>
        <begin position="271"/>
        <end position="280"/>
    </location>
</feature>
<dbReference type="OrthoDB" id="4779287at2759"/>
<dbReference type="PANTHER" id="PTHR16861:SF7">
    <property type="entry name" value="MEMBRANE ANCHOR OPY2 N-TERMINAL DOMAIN-CONTAINING PROTEIN"/>
    <property type="match status" value="1"/>
</dbReference>
<evidence type="ECO:0000256" key="1">
    <source>
        <dbReference type="SAM" id="MobiDB-lite"/>
    </source>
</evidence>
<sequence length="280" mass="29707">MPQGYALRNKGGCPAPADSGGSTWNDFYTCCPPDTYNKPNQYNTICRRGVDQPTLTQCANTTWDLYAWHNPDDDEFEYFCCLQGLQGIYSKEKNTYGFFGCLNETDVDDTSMGKLDIEVEGKENTTTTSTASSATTPTSSSIATSASLSTETSAVSTILSSETSGPTHPVGAGVSSVADSSKSSTGAIVGGVVGGVCGLFLIGILIWFLARRQSKVDKEKQPMAEVAEQPQSGNNASAVSSTPRELGSSDPSELSGDTIPNRGENFGFYELEAKREGNNS</sequence>
<protein>
    <submittedName>
        <fullName evidence="3">Uncharacterized protein</fullName>
    </submittedName>
</protein>
<feature type="compositionally biased region" description="Polar residues" evidence="1">
    <location>
        <begin position="229"/>
        <end position="243"/>
    </location>
</feature>
<comment type="caution">
    <text evidence="3">The sequence shown here is derived from an EMBL/GenBank/DDBJ whole genome shotgun (WGS) entry which is preliminary data.</text>
</comment>
<accession>A0A9W9NPE6</accession>
<gene>
    <name evidence="3" type="ORF">N7469_008653</name>
</gene>
<keyword evidence="2" id="KW-0472">Membrane</keyword>
<keyword evidence="4" id="KW-1185">Reference proteome</keyword>